<comment type="caution">
    <text evidence="3">The sequence shown here is derived from an EMBL/GenBank/DDBJ whole genome shotgun (WGS) entry which is preliminary data.</text>
</comment>
<feature type="transmembrane region" description="Helical" evidence="2">
    <location>
        <begin position="39"/>
        <end position="62"/>
    </location>
</feature>
<keyword evidence="4" id="KW-1185">Reference proteome</keyword>
<keyword evidence="2" id="KW-0472">Membrane</keyword>
<dbReference type="RefSeq" id="WP_208098236.1">
    <property type="nucleotide sequence ID" value="NZ_JAGDYM010000012.1"/>
</dbReference>
<gene>
    <name evidence="3" type="ORF">J4H92_10975</name>
</gene>
<feature type="transmembrane region" description="Helical" evidence="2">
    <location>
        <begin position="174"/>
        <end position="196"/>
    </location>
</feature>
<dbReference type="EMBL" id="JAGDYM010000012">
    <property type="protein sequence ID" value="MBO1902470.1"/>
    <property type="molecule type" value="Genomic_DNA"/>
</dbReference>
<feature type="transmembrane region" description="Helical" evidence="2">
    <location>
        <begin position="150"/>
        <end position="168"/>
    </location>
</feature>
<evidence type="ECO:0000256" key="2">
    <source>
        <dbReference type="SAM" id="Phobius"/>
    </source>
</evidence>
<evidence type="ECO:0000313" key="4">
    <source>
        <dbReference type="Proteomes" id="UP000664382"/>
    </source>
</evidence>
<proteinExistence type="predicted"/>
<dbReference type="InterPro" id="IPR005325">
    <property type="entry name" value="DUF308_memb"/>
</dbReference>
<feature type="compositionally biased region" description="Basic and acidic residues" evidence="1">
    <location>
        <begin position="1"/>
        <end position="12"/>
    </location>
</feature>
<organism evidence="3 4">
    <name type="scientific">Leucobacter weissii</name>
    <dbReference type="NCBI Taxonomy" id="1983706"/>
    <lineage>
        <taxon>Bacteria</taxon>
        <taxon>Bacillati</taxon>
        <taxon>Actinomycetota</taxon>
        <taxon>Actinomycetes</taxon>
        <taxon>Micrococcales</taxon>
        <taxon>Microbacteriaceae</taxon>
        <taxon>Leucobacter</taxon>
    </lineage>
</organism>
<feature type="transmembrane region" description="Helical" evidence="2">
    <location>
        <begin position="94"/>
        <end position="111"/>
    </location>
</feature>
<evidence type="ECO:0000313" key="3">
    <source>
        <dbReference type="EMBL" id="MBO1902470.1"/>
    </source>
</evidence>
<accession>A0A939SCI3</accession>
<sequence length="213" mass="22047">MSLEPYRDDSPRNEPGSGGGAASGGPRIFRFSSSGRARAPWWALLLVGLLVTLAGVGLMAWPWAPVKMLSVILGVAILANGLTMLSLRRTAASTVGGVLLLIAGLLTIVFFDAASQVLVGLLGFALIAVGVVWLVIALRLASAFGSGSAALALPAVLTILAGAATLIWPTAVLTLIAVLVGFVMLVVGIVLLLWGFRLRKAPVTLIRDERGDV</sequence>
<feature type="region of interest" description="Disordered" evidence="1">
    <location>
        <begin position="1"/>
        <end position="25"/>
    </location>
</feature>
<feature type="transmembrane region" description="Helical" evidence="2">
    <location>
        <begin position="117"/>
        <end position="138"/>
    </location>
</feature>
<name>A0A939SCI3_9MICO</name>
<protein>
    <submittedName>
        <fullName evidence="3">DUF308 domain-containing protein</fullName>
    </submittedName>
</protein>
<keyword evidence="2" id="KW-1133">Transmembrane helix</keyword>
<reference evidence="3" key="1">
    <citation type="submission" date="2021-03" db="EMBL/GenBank/DDBJ databases">
        <title>Leucobacter chromiisoli sp. nov., isolated from chromium-containing soil of chemical plant.</title>
        <authorList>
            <person name="Xu Z."/>
        </authorList>
    </citation>
    <scope>NUCLEOTIDE SEQUENCE</scope>
    <source>
        <strain evidence="3">S27</strain>
    </source>
</reference>
<evidence type="ECO:0000256" key="1">
    <source>
        <dbReference type="SAM" id="MobiDB-lite"/>
    </source>
</evidence>
<keyword evidence="2" id="KW-0812">Transmembrane</keyword>
<dbReference type="Pfam" id="PF03729">
    <property type="entry name" value="DUF308"/>
    <property type="match status" value="3"/>
</dbReference>
<dbReference type="AlphaFoldDB" id="A0A939SCI3"/>
<feature type="transmembrane region" description="Helical" evidence="2">
    <location>
        <begin position="68"/>
        <end position="87"/>
    </location>
</feature>
<dbReference type="Proteomes" id="UP000664382">
    <property type="component" value="Unassembled WGS sequence"/>
</dbReference>